<evidence type="ECO:0000313" key="3">
    <source>
        <dbReference type="Proteomes" id="UP001194580"/>
    </source>
</evidence>
<gene>
    <name evidence="2" type="ORF">BGZ95_008201</name>
</gene>
<proteinExistence type="predicted"/>
<accession>A0AAD4DGJ2</accession>
<keyword evidence="1" id="KW-0732">Signal</keyword>
<evidence type="ECO:0000313" key="2">
    <source>
        <dbReference type="EMBL" id="KAG0275934.1"/>
    </source>
</evidence>
<evidence type="ECO:0000256" key="1">
    <source>
        <dbReference type="SAM" id="SignalP"/>
    </source>
</evidence>
<dbReference type="Proteomes" id="UP001194580">
    <property type="component" value="Unassembled WGS sequence"/>
</dbReference>
<sequence length="190" mass="21627">MLIKQITILVSLALLAVPTLAEAWDYDAALAELRATWEGKEVSYDYYGRPIDPATACDGKPCDYPELVQHDLTHDELDGINLDDLPEATWDEDREAERGRAMYDASEDEEGVWCIVPAAQIDIRKRYLRNILIRLDQVLNPMHLEQEEPNAVAASTGRVGGGAQCRRTMVRHREMMSRFTTLFKDLTLKY</sequence>
<feature type="chain" id="PRO_5041897544" evidence="1">
    <location>
        <begin position="24"/>
        <end position="190"/>
    </location>
</feature>
<comment type="caution">
    <text evidence="2">The sequence shown here is derived from an EMBL/GenBank/DDBJ whole genome shotgun (WGS) entry which is preliminary data.</text>
</comment>
<dbReference type="AlphaFoldDB" id="A0AAD4DGJ2"/>
<keyword evidence="3" id="KW-1185">Reference proteome</keyword>
<name>A0AAD4DGJ2_9FUNG</name>
<reference evidence="2" key="1">
    <citation type="journal article" date="2020" name="Fungal Divers.">
        <title>Resolving the Mortierellaceae phylogeny through synthesis of multi-gene phylogenetics and phylogenomics.</title>
        <authorList>
            <person name="Vandepol N."/>
            <person name="Liber J."/>
            <person name="Desiro A."/>
            <person name="Na H."/>
            <person name="Kennedy M."/>
            <person name="Barry K."/>
            <person name="Grigoriev I.V."/>
            <person name="Miller A.N."/>
            <person name="O'Donnell K."/>
            <person name="Stajich J.E."/>
            <person name="Bonito G."/>
        </authorList>
    </citation>
    <scope>NUCLEOTIDE SEQUENCE</scope>
    <source>
        <strain evidence="2">NRRL 28262</strain>
    </source>
</reference>
<dbReference type="EMBL" id="JAAAIL010000421">
    <property type="protein sequence ID" value="KAG0275934.1"/>
    <property type="molecule type" value="Genomic_DNA"/>
</dbReference>
<feature type="signal peptide" evidence="1">
    <location>
        <begin position="1"/>
        <end position="23"/>
    </location>
</feature>
<protein>
    <submittedName>
        <fullName evidence="2">Uncharacterized protein</fullName>
    </submittedName>
</protein>
<organism evidence="2 3">
    <name type="scientific">Linnemannia exigua</name>
    <dbReference type="NCBI Taxonomy" id="604196"/>
    <lineage>
        <taxon>Eukaryota</taxon>
        <taxon>Fungi</taxon>
        <taxon>Fungi incertae sedis</taxon>
        <taxon>Mucoromycota</taxon>
        <taxon>Mortierellomycotina</taxon>
        <taxon>Mortierellomycetes</taxon>
        <taxon>Mortierellales</taxon>
        <taxon>Mortierellaceae</taxon>
        <taxon>Linnemannia</taxon>
    </lineage>
</organism>